<organism evidence="2 3">
    <name type="scientific">Rufibacter sediminis</name>
    <dbReference type="NCBI Taxonomy" id="2762756"/>
    <lineage>
        <taxon>Bacteria</taxon>
        <taxon>Pseudomonadati</taxon>
        <taxon>Bacteroidota</taxon>
        <taxon>Cytophagia</taxon>
        <taxon>Cytophagales</taxon>
        <taxon>Hymenobacteraceae</taxon>
        <taxon>Rufibacter</taxon>
    </lineage>
</organism>
<proteinExistence type="predicted"/>
<name>A0ABR6VXX3_9BACT</name>
<dbReference type="PANTHER" id="PTHR43825">
    <property type="entry name" value="PYRUVATE DEHYDROGENASE E1 COMPONENT"/>
    <property type="match status" value="1"/>
</dbReference>
<dbReference type="EMBL" id="JACOAF010000044">
    <property type="protein sequence ID" value="MBC3541800.1"/>
    <property type="molecule type" value="Genomic_DNA"/>
</dbReference>
<feature type="domain" description="Transketolase-like pyrimidine-binding" evidence="1">
    <location>
        <begin position="10"/>
        <end position="175"/>
    </location>
</feature>
<dbReference type="InterPro" id="IPR005475">
    <property type="entry name" value="Transketolase-like_Pyr-bd"/>
</dbReference>
<evidence type="ECO:0000259" key="1">
    <source>
        <dbReference type="SMART" id="SM00861"/>
    </source>
</evidence>
<evidence type="ECO:0000313" key="3">
    <source>
        <dbReference type="Proteomes" id="UP000659698"/>
    </source>
</evidence>
<sequence length="322" mass="34859">MKKYTYTESKDTRSGFGAGLVEAGRKNENVVALCADLVGSLKMGDFIKEFPERFVQVGIAEANMMGIAAGMTIGGKIPFTGTFANFSTGRVYDQIRQSIAYSDKNVKICASHAGLTLGEDGATHQILEDIGMMKMLPGMTVINPCDYNQTKAATVAIAEYEGPVYLRFGRPVIPVFTPADQEFVIGKAWMVNEGTDVSIFATGHLVWEAIKAGEKLAEMGISAEIINIHTIKPLDDEAILKSVAKTGCVVSAEEHNRLGGLGDSIAQLLAKNTPLPMEYVAVNDSFGESGTPEQLMKKYGLDDEHIIKAVQKVMERKKVLAK</sequence>
<dbReference type="Gene3D" id="3.40.50.970">
    <property type="match status" value="1"/>
</dbReference>
<reference evidence="2 3" key="1">
    <citation type="journal article" date="2019" name="Int. J. Syst. Evol. Microbiol.">
        <title>Rufibacter sediminis sp. nov., isolated from freshwater lake sediment.</title>
        <authorList>
            <person name="Qu J.H."/>
            <person name="Zhang L.J."/>
            <person name="Fu Y.H."/>
            <person name="Li H.F."/>
        </authorList>
    </citation>
    <scope>NUCLEOTIDE SEQUENCE [LARGE SCALE GENOMIC DNA]</scope>
    <source>
        <strain evidence="2 3">H-1</strain>
    </source>
</reference>
<dbReference type="SUPFAM" id="SSF52518">
    <property type="entry name" value="Thiamin diphosphate-binding fold (THDP-binding)"/>
    <property type="match status" value="1"/>
</dbReference>
<comment type="caution">
    <text evidence="2">The sequence shown here is derived from an EMBL/GenBank/DDBJ whole genome shotgun (WGS) entry which is preliminary data.</text>
</comment>
<dbReference type="InterPro" id="IPR051157">
    <property type="entry name" value="PDH/Transketolase"/>
</dbReference>
<dbReference type="Pfam" id="PF02780">
    <property type="entry name" value="Transketolase_C"/>
    <property type="match status" value="1"/>
</dbReference>
<accession>A0ABR6VXX3</accession>
<dbReference type="Gene3D" id="3.40.50.920">
    <property type="match status" value="1"/>
</dbReference>
<dbReference type="SMART" id="SM00861">
    <property type="entry name" value="Transket_pyr"/>
    <property type="match status" value="1"/>
</dbReference>
<dbReference type="SUPFAM" id="SSF52922">
    <property type="entry name" value="TK C-terminal domain-like"/>
    <property type="match status" value="1"/>
</dbReference>
<keyword evidence="3" id="KW-1185">Reference proteome</keyword>
<protein>
    <submittedName>
        <fullName evidence="2">Transketolase family protein</fullName>
    </submittedName>
</protein>
<dbReference type="PANTHER" id="PTHR43825:SF1">
    <property type="entry name" value="TRANSKETOLASE-LIKE PYRIMIDINE-BINDING DOMAIN-CONTAINING PROTEIN"/>
    <property type="match status" value="1"/>
</dbReference>
<dbReference type="InterPro" id="IPR033248">
    <property type="entry name" value="Transketolase_C"/>
</dbReference>
<gene>
    <name evidence="2" type="ORF">H7U12_19055</name>
</gene>
<dbReference type="InterPro" id="IPR029061">
    <property type="entry name" value="THDP-binding"/>
</dbReference>
<dbReference type="InterPro" id="IPR009014">
    <property type="entry name" value="Transketo_C/PFOR_II"/>
</dbReference>
<evidence type="ECO:0000313" key="2">
    <source>
        <dbReference type="EMBL" id="MBC3541800.1"/>
    </source>
</evidence>
<dbReference type="RefSeq" id="WP_186641085.1">
    <property type="nucleotide sequence ID" value="NZ_JACOAF010000044.1"/>
</dbReference>
<dbReference type="Proteomes" id="UP000659698">
    <property type="component" value="Unassembled WGS sequence"/>
</dbReference>
<dbReference type="Pfam" id="PF02779">
    <property type="entry name" value="Transket_pyr"/>
    <property type="match status" value="1"/>
</dbReference>
<dbReference type="CDD" id="cd07033">
    <property type="entry name" value="TPP_PYR_DXS_TK_like"/>
    <property type="match status" value="1"/>
</dbReference>